<feature type="domain" description="Translocation and assembly module TamB C-terminal" evidence="6">
    <location>
        <begin position="1051"/>
        <end position="1492"/>
    </location>
</feature>
<sequence>MLHDRKIRQRQRFILRKMINLYHIVMKQIFKIFKYITISILTILIIVYAGLYLLLSIPAVQQEIKNISERELSQVLETKLTIKQVQLFPFNKAVLEGLCLYDQKNDTLLYAQKLTAGFSPFALLEHQLIFTTAQLFDFKIEIQRDSSNSQTNLQFLIDAFTPRKKNRYKPFDIQLNTILIRRGSIRYDILSEPYKDPGTFDKNHILLDKVVSTVSLKALRKDSININVRRISFEEKSGFSLSKLAFKLQGNEDKATLSNFRLNLANSHLSIRKTDIDLSKTNTLKQFCDSTDLNFNIDEAHVVLKDIAPFAPILRNFSTPIDLTCNIGGTINNLRLEHMNLSYGEKSIHLKSKGSLDGVTSPQNAFIFGEIQELNASPKGIQSLINDLSSVRKDVNPILAHLGTVSFHGEISGFITQLITFGEFDSNIGKLRADMMISRNAKENLAYKGTVETSGLQIRELLPQGNPLGEISFKFDLDGHHPHNEMPEGKVIGDIGHIDFKGYTYENISLNGNYKGSKYDGTLNIDDPNGNLQMNGTIDLLDKRPIFQLVARGENIRLQELQLAPQYSNSTLGFILSANFEGNNLDNAEGVLSIDTLSFNNNGKIFSTRNFHIEAHNEQTPQSVSIESDLISGRISGRYSFNTLKDSFTRMLASALPSLIQPPTSKQVAQNNFTFNFEIQNSNHLSDVLELPFILKNPAKISGFFSDENRNFRIEGNLPEFQIKNMRFASAGIYAEKQKENISFQLGAMLLNKQDKQIHWNVAAKAHDDYLDTKINWSNSGTATFCGELSSQSKFIKTEKSADADIHINPTQLILNDTIWQVSPSQININDGKIQISHFEVRHDSQFLRLDGNISKLPEDELTLQLNDINLDYIFGSLNIKHVVFGGQATGIFSIAGLLNKEIRLSTKQFDVINFAYNHSLLGNLHLFSQWERETKGILLQGKISQSNTDDTRIEGYIFPTRDSLHLSFDANRLNLEFLRPFMDNILSNATGRATGKLDFYGKFKALNVTGDAFVDNFTFDIGYLNTSFSVTDTVHMTPTSIYFNDASLRDRNGKLAKVKGILHHKNFKNLSYDIGISGLQNFLVYNMTEKLSPIYYGTIYGSGAATINGDLVKTNIDVNMSTGPNSKFTYVLTGNETASDYPFITFINRRALNFEKQKLQQDSIDTPISTPVIEKKNHLLNINLQIDATPDITMQLVMDPATGDIIKANGTGAMRIEYNTLSDMKMYGTYTLEKGNYNFNLQDLITRDFAIRSGSSISFRGTPLNAELNIEAYYALTANLQDLDESFADDKELARTNVPVQTVLRLTGDLQRPDFKFDLNFPTLSQDVDRRIRSIVSTDEMMNRQIIYLLALNKFYTPDYMNVGQARNNELVSVASSTLSSQLSNMLGQISDKWNIGTNIRSDKGDFSDVEFELALSSQLLNNRLIFNGNFGYRDDAVNSNTFIGDFDLEYLLSKSGNLRLKAYNHYNDKNYYIKSALTTQGVGIMYKRDFTKFQELFQRIGESIHRLFKKKRNPKIKDNTQTITEQEK</sequence>
<feature type="transmembrane region" description="Helical" evidence="5">
    <location>
        <begin position="32"/>
        <end position="55"/>
    </location>
</feature>
<evidence type="ECO:0000256" key="1">
    <source>
        <dbReference type="ARBA" id="ARBA00004167"/>
    </source>
</evidence>
<evidence type="ECO:0000256" key="2">
    <source>
        <dbReference type="ARBA" id="ARBA00022692"/>
    </source>
</evidence>
<keyword evidence="8" id="KW-1185">Reference proteome</keyword>
<evidence type="ECO:0000259" key="6">
    <source>
        <dbReference type="Pfam" id="PF04357"/>
    </source>
</evidence>
<dbReference type="PANTHER" id="PTHR30441:SF8">
    <property type="entry name" value="DUF748 DOMAIN-CONTAINING PROTEIN"/>
    <property type="match status" value="1"/>
</dbReference>
<evidence type="ECO:0000256" key="4">
    <source>
        <dbReference type="ARBA" id="ARBA00023136"/>
    </source>
</evidence>
<comment type="subcellular location">
    <subcellularLocation>
        <location evidence="1">Membrane</location>
        <topology evidence="1">Single-pass membrane protein</topology>
    </subcellularLocation>
</comment>
<dbReference type="GO" id="GO:0090313">
    <property type="term" value="P:regulation of protein targeting to membrane"/>
    <property type="evidence" value="ECO:0007669"/>
    <property type="project" value="TreeGrafter"/>
</dbReference>
<protein>
    <submittedName>
        <fullName evidence="7">Uncharacterized protein DUF490</fullName>
    </submittedName>
</protein>
<evidence type="ECO:0000313" key="7">
    <source>
        <dbReference type="EMBL" id="RKT59719.1"/>
    </source>
</evidence>
<dbReference type="EMBL" id="RBXN01000002">
    <property type="protein sequence ID" value="RKT59719.1"/>
    <property type="molecule type" value="Genomic_DNA"/>
</dbReference>
<dbReference type="Pfam" id="PF04357">
    <property type="entry name" value="TamB"/>
    <property type="match status" value="1"/>
</dbReference>
<organism evidence="7 8">
    <name type="scientific">Coprobacter fastidiosus NSB1 = JCM 33896</name>
    <dbReference type="NCBI Taxonomy" id="1349822"/>
    <lineage>
        <taxon>Bacteria</taxon>
        <taxon>Pseudomonadati</taxon>
        <taxon>Bacteroidota</taxon>
        <taxon>Bacteroidia</taxon>
        <taxon>Bacteroidales</taxon>
        <taxon>Barnesiellaceae</taxon>
        <taxon>Coprobacter</taxon>
    </lineage>
</organism>
<keyword evidence="3 5" id="KW-1133">Transmembrane helix</keyword>
<gene>
    <name evidence="7" type="ORF">BC742_0640</name>
</gene>
<proteinExistence type="predicted"/>
<dbReference type="GO" id="GO:0005886">
    <property type="term" value="C:plasma membrane"/>
    <property type="evidence" value="ECO:0007669"/>
    <property type="project" value="InterPro"/>
</dbReference>
<evidence type="ECO:0000256" key="3">
    <source>
        <dbReference type="ARBA" id="ARBA00022989"/>
    </source>
</evidence>
<dbReference type="PANTHER" id="PTHR30441">
    <property type="entry name" value="DUF748 DOMAIN-CONTAINING PROTEIN"/>
    <property type="match status" value="1"/>
</dbReference>
<comment type="caution">
    <text evidence="7">The sequence shown here is derived from an EMBL/GenBank/DDBJ whole genome shotgun (WGS) entry which is preliminary data.</text>
</comment>
<dbReference type="InterPro" id="IPR007452">
    <property type="entry name" value="TamB_C"/>
</dbReference>
<dbReference type="InterPro" id="IPR052894">
    <property type="entry name" value="AsmA-related"/>
</dbReference>
<name>A0A495WEF0_9BACT</name>
<dbReference type="OrthoDB" id="680700at2"/>
<evidence type="ECO:0000256" key="5">
    <source>
        <dbReference type="SAM" id="Phobius"/>
    </source>
</evidence>
<accession>A0A495WEF0</accession>
<evidence type="ECO:0000313" key="8">
    <source>
        <dbReference type="Proteomes" id="UP000269493"/>
    </source>
</evidence>
<dbReference type="GO" id="GO:0009306">
    <property type="term" value="P:protein secretion"/>
    <property type="evidence" value="ECO:0007669"/>
    <property type="project" value="InterPro"/>
</dbReference>
<dbReference type="Proteomes" id="UP000269493">
    <property type="component" value="Unassembled WGS sequence"/>
</dbReference>
<keyword evidence="4 5" id="KW-0472">Membrane</keyword>
<keyword evidence="2 5" id="KW-0812">Transmembrane</keyword>
<reference evidence="7 8" key="1">
    <citation type="submission" date="2018-10" db="EMBL/GenBank/DDBJ databases">
        <title>Genomic Encyclopedia of Archaeal and Bacterial Type Strains, Phase II (KMG-II): from individual species to whole genera.</title>
        <authorList>
            <person name="Goeker M."/>
        </authorList>
    </citation>
    <scope>NUCLEOTIDE SEQUENCE [LARGE SCALE GENOMIC DNA]</scope>
    <source>
        <strain evidence="7 8">NSB1</strain>
    </source>
</reference>